<dbReference type="EMBL" id="CAJJDN010000031">
    <property type="protein sequence ID" value="CAD8073867.1"/>
    <property type="molecule type" value="Genomic_DNA"/>
</dbReference>
<name>A0A8S1M1Z1_9CILI</name>
<evidence type="ECO:0008006" key="4">
    <source>
        <dbReference type="Google" id="ProtNLM"/>
    </source>
</evidence>
<keyword evidence="1" id="KW-1133">Transmembrane helix</keyword>
<evidence type="ECO:0000256" key="1">
    <source>
        <dbReference type="SAM" id="Phobius"/>
    </source>
</evidence>
<feature type="transmembrane region" description="Helical" evidence="1">
    <location>
        <begin position="12"/>
        <end position="33"/>
    </location>
</feature>
<accession>A0A8S1M1Z1</accession>
<keyword evidence="1" id="KW-0472">Membrane</keyword>
<gene>
    <name evidence="2" type="ORF">PSON_ATCC_30995.1.T0310176</name>
</gene>
<protein>
    <recommendedName>
        <fullName evidence="4">Transmembrane protein</fullName>
    </recommendedName>
</protein>
<sequence length="82" mass="9731">MNSILIKGKNLLQLLVGILKNINVIGYFFIQYIKYLIYRLFKYIQSQDNLKTEKEIKISQIAKSKIYYDLDLTNILQKTLQV</sequence>
<comment type="caution">
    <text evidence="2">The sequence shown here is derived from an EMBL/GenBank/DDBJ whole genome shotgun (WGS) entry which is preliminary data.</text>
</comment>
<keyword evidence="3" id="KW-1185">Reference proteome</keyword>
<evidence type="ECO:0000313" key="3">
    <source>
        <dbReference type="Proteomes" id="UP000692954"/>
    </source>
</evidence>
<evidence type="ECO:0000313" key="2">
    <source>
        <dbReference type="EMBL" id="CAD8073867.1"/>
    </source>
</evidence>
<organism evidence="2 3">
    <name type="scientific">Paramecium sonneborni</name>
    <dbReference type="NCBI Taxonomy" id="65129"/>
    <lineage>
        <taxon>Eukaryota</taxon>
        <taxon>Sar</taxon>
        <taxon>Alveolata</taxon>
        <taxon>Ciliophora</taxon>
        <taxon>Intramacronucleata</taxon>
        <taxon>Oligohymenophorea</taxon>
        <taxon>Peniculida</taxon>
        <taxon>Parameciidae</taxon>
        <taxon>Paramecium</taxon>
    </lineage>
</organism>
<dbReference type="AlphaFoldDB" id="A0A8S1M1Z1"/>
<dbReference type="Proteomes" id="UP000692954">
    <property type="component" value="Unassembled WGS sequence"/>
</dbReference>
<proteinExistence type="predicted"/>
<reference evidence="2" key="1">
    <citation type="submission" date="2021-01" db="EMBL/GenBank/DDBJ databases">
        <authorList>
            <consortium name="Genoscope - CEA"/>
            <person name="William W."/>
        </authorList>
    </citation>
    <scope>NUCLEOTIDE SEQUENCE</scope>
</reference>
<keyword evidence="1" id="KW-0812">Transmembrane</keyword>